<gene>
    <name evidence="4" type="ORF">HJC23_008464</name>
</gene>
<dbReference type="InterPro" id="IPR027417">
    <property type="entry name" value="P-loop_NTPase"/>
</dbReference>
<sequence>MARWINPNIQSKIAWRPDDVVVSVPGKSGTTWSMNIVYQLREKGNRNFNDIYEEVKWIEVMESPTATEEEMVKKIDDWSPDRPRAFKTHSSPPDLPFRDDVKYIVVVRNPEEVMVSLKEFLSKHSPDFLKWWGLPGDMAQFPDLDSFYNGFIKAAELDKKLFQFVAEWWKLRDKPNVLMIHYSEMVKDHEGSIKKFSDFLGYGPYTNDEWETILELTSFKWMKKNEMKFEASTVWEVPVLMRGAMIRQGSFGMARKEGVSEDIAKEIRERGKTVLTDEEAFEWAYGGGQL</sequence>
<keyword evidence="2" id="KW-0808">Transferase</keyword>
<feature type="domain" description="Sulfotransferase" evidence="3">
    <location>
        <begin position="17"/>
        <end position="268"/>
    </location>
</feature>
<protein>
    <recommendedName>
        <fullName evidence="3">Sulfotransferase domain-containing protein</fullName>
    </recommendedName>
</protein>
<reference evidence="4 5" key="1">
    <citation type="journal article" date="2020" name="G3 (Bethesda)">
        <title>Improved Reference Genome for Cyclotella cryptica CCMP332, a Model for Cell Wall Morphogenesis, Salinity Adaptation, and Lipid Production in Diatoms (Bacillariophyta).</title>
        <authorList>
            <person name="Roberts W.R."/>
            <person name="Downey K.M."/>
            <person name="Ruck E.C."/>
            <person name="Traller J.C."/>
            <person name="Alverson A.J."/>
        </authorList>
    </citation>
    <scope>NUCLEOTIDE SEQUENCE [LARGE SCALE GENOMIC DNA]</scope>
    <source>
        <strain evidence="4 5">CCMP332</strain>
    </source>
</reference>
<comment type="similarity">
    <text evidence="1">Belongs to the sulfotransferase 1 family.</text>
</comment>
<dbReference type="Proteomes" id="UP001516023">
    <property type="component" value="Unassembled WGS sequence"/>
</dbReference>
<dbReference type="InterPro" id="IPR000863">
    <property type="entry name" value="Sulfotransferase_dom"/>
</dbReference>
<evidence type="ECO:0000313" key="5">
    <source>
        <dbReference type="Proteomes" id="UP001516023"/>
    </source>
</evidence>
<evidence type="ECO:0000256" key="1">
    <source>
        <dbReference type="ARBA" id="ARBA00005771"/>
    </source>
</evidence>
<keyword evidence="5" id="KW-1185">Reference proteome</keyword>
<name>A0ABD3QWN0_9STRA</name>
<dbReference type="AlphaFoldDB" id="A0ABD3QWN0"/>
<evidence type="ECO:0000256" key="2">
    <source>
        <dbReference type="ARBA" id="ARBA00022679"/>
    </source>
</evidence>
<evidence type="ECO:0000259" key="3">
    <source>
        <dbReference type="Pfam" id="PF00685"/>
    </source>
</evidence>
<organism evidence="4 5">
    <name type="scientific">Cyclotella cryptica</name>
    <dbReference type="NCBI Taxonomy" id="29204"/>
    <lineage>
        <taxon>Eukaryota</taxon>
        <taxon>Sar</taxon>
        <taxon>Stramenopiles</taxon>
        <taxon>Ochrophyta</taxon>
        <taxon>Bacillariophyta</taxon>
        <taxon>Coscinodiscophyceae</taxon>
        <taxon>Thalassiosirophycidae</taxon>
        <taxon>Stephanodiscales</taxon>
        <taxon>Stephanodiscaceae</taxon>
        <taxon>Cyclotella</taxon>
    </lineage>
</organism>
<accession>A0ABD3QWN0</accession>
<dbReference type="PANTHER" id="PTHR11783">
    <property type="entry name" value="SULFOTRANSFERASE SULT"/>
    <property type="match status" value="1"/>
</dbReference>
<proteinExistence type="inferred from homology"/>
<dbReference type="SUPFAM" id="SSF52540">
    <property type="entry name" value="P-loop containing nucleoside triphosphate hydrolases"/>
    <property type="match status" value="1"/>
</dbReference>
<evidence type="ECO:0000313" key="4">
    <source>
        <dbReference type="EMBL" id="KAL3804649.1"/>
    </source>
</evidence>
<dbReference type="EMBL" id="JABMIG020000006">
    <property type="protein sequence ID" value="KAL3804649.1"/>
    <property type="molecule type" value="Genomic_DNA"/>
</dbReference>
<dbReference type="Pfam" id="PF00685">
    <property type="entry name" value="Sulfotransfer_1"/>
    <property type="match status" value="1"/>
</dbReference>
<dbReference type="Gene3D" id="3.40.50.300">
    <property type="entry name" value="P-loop containing nucleotide triphosphate hydrolases"/>
    <property type="match status" value="1"/>
</dbReference>
<comment type="caution">
    <text evidence="4">The sequence shown here is derived from an EMBL/GenBank/DDBJ whole genome shotgun (WGS) entry which is preliminary data.</text>
</comment>
<dbReference type="GO" id="GO:0016740">
    <property type="term" value="F:transferase activity"/>
    <property type="evidence" value="ECO:0007669"/>
    <property type="project" value="UniProtKB-KW"/>
</dbReference>